<feature type="region of interest" description="Disordered" evidence="1">
    <location>
        <begin position="1"/>
        <end position="89"/>
    </location>
</feature>
<evidence type="ECO:0000256" key="1">
    <source>
        <dbReference type="SAM" id="MobiDB-lite"/>
    </source>
</evidence>
<name>A0A167N887_CALVF</name>
<dbReference type="AlphaFoldDB" id="A0A167N887"/>
<organism evidence="2 3">
    <name type="scientific">Calocera viscosa (strain TUFC12733)</name>
    <dbReference type="NCBI Taxonomy" id="1330018"/>
    <lineage>
        <taxon>Eukaryota</taxon>
        <taxon>Fungi</taxon>
        <taxon>Dikarya</taxon>
        <taxon>Basidiomycota</taxon>
        <taxon>Agaricomycotina</taxon>
        <taxon>Dacrymycetes</taxon>
        <taxon>Dacrymycetales</taxon>
        <taxon>Dacrymycetaceae</taxon>
        <taxon>Calocera</taxon>
    </lineage>
</organism>
<dbReference type="EMBL" id="KV417279">
    <property type="protein sequence ID" value="KZO97448.1"/>
    <property type="molecule type" value="Genomic_DNA"/>
</dbReference>
<protein>
    <submittedName>
        <fullName evidence="2">Uncharacterized protein</fullName>
    </submittedName>
</protein>
<reference evidence="2 3" key="1">
    <citation type="journal article" date="2016" name="Mol. Biol. Evol.">
        <title>Comparative Genomics of Early-Diverging Mushroom-Forming Fungi Provides Insights into the Origins of Lignocellulose Decay Capabilities.</title>
        <authorList>
            <person name="Nagy L.G."/>
            <person name="Riley R."/>
            <person name="Tritt A."/>
            <person name="Adam C."/>
            <person name="Daum C."/>
            <person name="Floudas D."/>
            <person name="Sun H."/>
            <person name="Yadav J.S."/>
            <person name="Pangilinan J."/>
            <person name="Larsson K.H."/>
            <person name="Matsuura K."/>
            <person name="Barry K."/>
            <person name="Labutti K."/>
            <person name="Kuo R."/>
            <person name="Ohm R.A."/>
            <person name="Bhattacharya S.S."/>
            <person name="Shirouzu T."/>
            <person name="Yoshinaga Y."/>
            <person name="Martin F.M."/>
            <person name="Grigoriev I.V."/>
            <person name="Hibbett D.S."/>
        </authorList>
    </citation>
    <scope>NUCLEOTIDE SEQUENCE [LARGE SCALE GENOMIC DNA]</scope>
    <source>
        <strain evidence="2 3">TUFC12733</strain>
    </source>
</reference>
<proteinExistence type="predicted"/>
<evidence type="ECO:0000313" key="2">
    <source>
        <dbReference type="EMBL" id="KZO97448.1"/>
    </source>
</evidence>
<sequence length="265" mass="29336">MGLLGRGSCASPPSLAARCPSNPYQPESGLKSIEELVKEAEEEQAEQAEKEEIKEKGKEQKGKKGRKDSNGEEEKKKLDPTKLARVPPPTEPTIALVRHFHMDAPYRPPLIQNDLLSHGVSKAFAVPSVHTAYFLVSKLTPWLEEVSKTMGMRKCPGPLGEELAPEVKGSRRGVQGWREWWVGVGRAEWEKSISPFGCCSSHSPYFFSSASENRSSTGSNAAVTPSNPSRGLYRPIFMLYFKEARHGTFMHQKSLQRNASIVPCA</sequence>
<gene>
    <name evidence="2" type="ORF">CALVIDRAFT_526626</name>
</gene>
<evidence type="ECO:0000313" key="3">
    <source>
        <dbReference type="Proteomes" id="UP000076738"/>
    </source>
</evidence>
<feature type="compositionally biased region" description="Basic and acidic residues" evidence="1">
    <location>
        <begin position="47"/>
        <end position="82"/>
    </location>
</feature>
<dbReference type="Proteomes" id="UP000076738">
    <property type="component" value="Unassembled WGS sequence"/>
</dbReference>
<accession>A0A167N887</accession>
<keyword evidence="3" id="KW-1185">Reference proteome</keyword>